<dbReference type="GO" id="GO:0008360">
    <property type="term" value="P:regulation of cell shape"/>
    <property type="evidence" value="ECO:0007669"/>
    <property type="project" value="UniProtKB-KW"/>
</dbReference>
<keyword evidence="4 11" id="KW-0808">Transferase</keyword>
<evidence type="ECO:0000256" key="6">
    <source>
        <dbReference type="ARBA" id="ARBA00022960"/>
    </source>
</evidence>
<organism evidence="13 14">
    <name type="scientific">Arcticibacter tournemirensis</name>
    <dbReference type="NCBI Taxonomy" id="699437"/>
    <lineage>
        <taxon>Bacteria</taxon>
        <taxon>Pseudomonadati</taxon>
        <taxon>Bacteroidota</taxon>
        <taxon>Sphingobacteriia</taxon>
        <taxon>Sphingobacteriales</taxon>
        <taxon>Sphingobacteriaceae</taxon>
        <taxon>Arcticibacter</taxon>
    </lineage>
</organism>
<evidence type="ECO:0000256" key="5">
    <source>
        <dbReference type="ARBA" id="ARBA00022692"/>
    </source>
</evidence>
<keyword evidence="10 11" id="KW-0961">Cell wall biogenesis/degradation</keyword>
<dbReference type="PANTHER" id="PTHR30400">
    <property type="entry name" value="MONOFUNCTIONAL BIOSYNTHETIC PEPTIDOGLYCAN TRANSGLYCOSYLASE"/>
    <property type="match status" value="1"/>
</dbReference>
<dbReference type="GO" id="GO:0009274">
    <property type="term" value="C:peptidoglycan-based cell wall"/>
    <property type="evidence" value="ECO:0007669"/>
    <property type="project" value="InterPro"/>
</dbReference>
<dbReference type="EMBL" id="RXOC01000003">
    <property type="protein sequence ID" value="RXF71266.1"/>
    <property type="molecule type" value="Genomic_DNA"/>
</dbReference>
<dbReference type="HAMAP" id="MF_00766">
    <property type="entry name" value="PGT_MtgA"/>
    <property type="match status" value="1"/>
</dbReference>
<protein>
    <recommendedName>
        <fullName evidence="11">Biosynthetic peptidoglycan transglycosylase</fullName>
        <ecNumber evidence="11">2.4.99.28</ecNumber>
    </recommendedName>
    <alternativeName>
        <fullName evidence="11">Glycan polymerase</fullName>
    </alternativeName>
    <alternativeName>
        <fullName evidence="11">Peptidoglycan glycosyltransferase MtgA</fullName>
        <shortName evidence="11">PGT</shortName>
    </alternativeName>
</protein>
<accession>A0A4Q0MEJ5</accession>
<dbReference type="UniPathway" id="UPA00219"/>
<keyword evidence="5 11" id="KW-0812">Transmembrane</keyword>
<dbReference type="InterPro" id="IPR023346">
    <property type="entry name" value="Lysozyme-like_dom_sf"/>
</dbReference>
<dbReference type="AlphaFoldDB" id="A0A4Q0MEJ5"/>
<keyword evidence="9 11" id="KW-0472">Membrane</keyword>
<feature type="domain" description="Glycosyl transferase family 51" evidence="12">
    <location>
        <begin position="70"/>
        <end position="233"/>
    </location>
</feature>
<comment type="pathway">
    <text evidence="11">Cell wall biogenesis; peptidoglycan biosynthesis.</text>
</comment>
<dbReference type="EC" id="2.4.99.28" evidence="11"/>
<evidence type="ECO:0000256" key="3">
    <source>
        <dbReference type="ARBA" id="ARBA00022676"/>
    </source>
</evidence>
<dbReference type="Proteomes" id="UP000290848">
    <property type="component" value="Unassembled WGS sequence"/>
</dbReference>
<dbReference type="Pfam" id="PF00912">
    <property type="entry name" value="Transgly"/>
    <property type="match status" value="1"/>
</dbReference>
<keyword evidence="1 11" id="KW-1003">Cell membrane</keyword>
<comment type="subcellular location">
    <subcellularLocation>
        <location evidence="11">Cell membrane</location>
        <topology evidence="11">Single-pass membrane protein</topology>
    </subcellularLocation>
</comment>
<comment type="caution">
    <text evidence="13">The sequence shown here is derived from an EMBL/GenBank/DDBJ whole genome shotgun (WGS) entry which is preliminary data.</text>
</comment>
<dbReference type="GO" id="GO:0008955">
    <property type="term" value="F:peptidoglycan glycosyltransferase activity"/>
    <property type="evidence" value="ECO:0007669"/>
    <property type="project" value="UniProtKB-UniRule"/>
</dbReference>
<evidence type="ECO:0000256" key="4">
    <source>
        <dbReference type="ARBA" id="ARBA00022679"/>
    </source>
</evidence>
<evidence type="ECO:0000256" key="11">
    <source>
        <dbReference type="HAMAP-Rule" id="MF_00766"/>
    </source>
</evidence>
<comment type="catalytic activity">
    <reaction evidence="11">
        <text>[GlcNAc-(1-&gt;4)-Mur2Ac(oyl-L-Ala-gamma-D-Glu-L-Lys-D-Ala-D-Ala)](n)-di-trans,octa-cis-undecaprenyl diphosphate + beta-D-GlcNAc-(1-&gt;4)-Mur2Ac(oyl-L-Ala-gamma-D-Glu-L-Lys-D-Ala-D-Ala)-di-trans,octa-cis-undecaprenyl diphosphate = [GlcNAc-(1-&gt;4)-Mur2Ac(oyl-L-Ala-gamma-D-Glu-L-Lys-D-Ala-D-Ala)](n+1)-di-trans,octa-cis-undecaprenyl diphosphate + di-trans,octa-cis-undecaprenyl diphosphate + H(+)</text>
        <dbReference type="Rhea" id="RHEA:23708"/>
        <dbReference type="Rhea" id="RHEA-COMP:9602"/>
        <dbReference type="Rhea" id="RHEA-COMP:9603"/>
        <dbReference type="ChEBI" id="CHEBI:15378"/>
        <dbReference type="ChEBI" id="CHEBI:58405"/>
        <dbReference type="ChEBI" id="CHEBI:60033"/>
        <dbReference type="ChEBI" id="CHEBI:78435"/>
        <dbReference type="EC" id="2.4.99.28"/>
    </reaction>
</comment>
<evidence type="ECO:0000313" key="14">
    <source>
        <dbReference type="Proteomes" id="UP000290848"/>
    </source>
</evidence>
<comment type="similarity">
    <text evidence="11">Belongs to the glycosyltransferase 51 family.</text>
</comment>
<dbReference type="SUPFAM" id="SSF53955">
    <property type="entry name" value="Lysozyme-like"/>
    <property type="match status" value="1"/>
</dbReference>
<evidence type="ECO:0000259" key="12">
    <source>
        <dbReference type="Pfam" id="PF00912"/>
    </source>
</evidence>
<dbReference type="InterPro" id="IPR001264">
    <property type="entry name" value="Glyco_trans_51"/>
</dbReference>
<dbReference type="InterPro" id="IPR036950">
    <property type="entry name" value="PBP_transglycosylase"/>
</dbReference>
<evidence type="ECO:0000313" key="13">
    <source>
        <dbReference type="EMBL" id="RXF71266.1"/>
    </source>
</evidence>
<dbReference type="InterPro" id="IPR011812">
    <property type="entry name" value="Pep_trsgly"/>
</dbReference>
<name>A0A4Q0MEJ5_9SPHI</name>
<evidence type="ECO:0000256" key="1">
    <source>
        <dbReference type="ARBA" id="ARBA00022475"/>
    </source>
</evidence>
<dbReference type="NCBIfam" id="TIGR02070">
    <property type="entry name" value="mono_pep_trsgly"/>
    <property type="match status" value="1"/>
</dbReference>
<comment type="function">
    <text evidence="11">Peptidoglycan polymerase that catalyzes glycan chain elongation from lipid-linked precursors.</text>
</comment>
<keyword evidence="3 11" id="KW-0328">Glycosyltransferase</keyword>
<evidence type="ECO:0000256" key="8">
    <source>
        <dbReference type="ARBA" id="ARBA00022989"/>
    </source>
</evidence>
<feature type="transmembrane region" description="Helical" evidence="11">
    <location>
        <begin position="27"/>
        <end position="45"/>
    </location>
</feature>
<sequence length="242" mass="28482">MSRKNRTSSRKTILKRFPNLLQIAKKVLLYFFSLSILWVIAYRFINPPVTWLMLQRGFERKAEGKAWKLEKKWRDFDEMSDNLKYSAIAGEDAGFMNHWGFDPNAIQKAYLKNKAGKPMRGGSTISQQTAKNVFLWPGRSWVRKGFEAYFTVLIEVFWSKERILEVYLNVIEMGDGIYGAEAACREYYNKSSERLTKRQASLLVAVFPNPRKWTPKHPTRYILYKSSLIRKNMRIVRKQAFD</sequence>
<reference evidence="13 14" key="1">
    <citation type="submission" date="2018-12" db="EMBL/GenBank/DDBJ databases">
        <title>The Draft Genome Sequence of the Soil Bacterium Pedobacter tournemirensis R1.</title>
        <authorList>
            <person name="He J."/>
        </authorList>
    </citation>
    <scope>NUCLEOTIDE SEQUENCE [LARGE SCALE GENOMIC DNA]</scope>
    <source>
        <strain evidence="13 14">R1</strain>
    </source>
</reference>
<dbReference type="Gene3D" id="1.10.3810.10">
    <property type="entry name" value="Biosynthetic peptidoglycan transglycosylase-like"/>
    <property type="match status" value="1"/>
</dbReference>
<dbReference type="PANTHER" id="PTHR30400:SF0">
    <property type="entry name" value="BIOSYNTHETIC PEPTIDOGLYCAN TRANSGLYCOSYLASE"/>
    <property type="match status" value="1"/>
</dbReference>
<evidence type="ECO:0000256" key="10">
    <source>
        <dbReference type="ARBA" id="ARBA00023316"/>
    </source>
</evidence>
<keyword evidence="6 11" id="KW-0133">Cell shape</keyword>
<keyword evidence="7 11" id="KW-0573">Peptidoglycan synthesis</keyword>
<gene>
    <name evidence="11" type="primary">mtgA</name>
    <name evidence="13" type="ORF">EKH83_06140</name>
</gene>
<evidence type="ECO:0000256" key="7">
    <source>
        <dbReference type="ARBA" id="ARBA00022984"/>
    </source>
</evidence>
<dbReference type="GO" id="GO:0009252">
    <property type="term" value="P:peptidoglycan biosynthetic process"/>
    <property type="evidence" value="ECO:0007669"/>
    <property type="project" value="UniProtKB-UniRule"/>
</dbReference>
<keyword evidence="2" id="KW-0997">Cell inner membrane</keyword>
<evidence type="ECO:0000256" key="9">
    <source>
        <dbReference type="ARBA" id="ARBA00023136"/>
    </source>
</evidence>
<proteinExistence type="inferred from homology"/>
<dbReference type="RefSeq" id="WP_128768512.1">
    <property type="nucleotide sequence ID" value="NZ_RXOC01000003.1"/>
</dbReference>
<dbReference type="GO" id="GO:0016763">
    <property type="term" value="F:pentosyltransferase activity"/>
    <property type="evidence" value="ECO:0007669"/>
    <property type="project" value="InterPro"/>
</dbReference>
<dbReference type="GO" id="GO:0071555">
    <property type="term" value="P:cell wall organization"/>
    <property type="evidence" value="ECO:0007669"/>
    <property type="project" value="UniProtKB-KW"/>
</dbReference>
<dbReference type="GO" id="GO:0005886">
    <property type="term" value="C:plasma membrane"/>
    <property type="evidence" value="ECO:0007669"/>
    <property type="project" value="UniProtKB-SubCell"/>
</dbReference>
<evidence type="ECO:0000256" key="2">
    <source>
        <dbReference type="ARBA" id="ARBA00022519"/>
    </source>
</evidence>
<keyword evidence="8 11" id="KW-1133">Transmembrane helix</keyword>